<name>A0A2K3K3Y6_TRIPR</name>
<reference evidence="1 2" key="1">
    <citation type="journal article" date="2014" name="Am. J. Bot.">
        <title>Genome assembly and annotation for red clover (Trifolium pratense; Fabaceae).</title>
        <authorList>
            <person name="Istvanek J."/>
            <person name="Jaros M."/>
            <person name="Krenek A."/>
            <person name="Repkova J."/>
        </authorList>
    </citation>
    <scope>NUCLEOTIDE SEQUENCE [LARGE SCALE GENOMIC DNA]</scope>
    <source>
        <strain evidence="2">cv. Tatra</strain>
        <tissue evidence="1">Young leaves</tissue>
    </source>
</reference>
<gene>
    <name evidence="1" type="ORF">L195_g060460</name>
</gene>
<dbReference type="EMBL" id="ASHM01139634">
    <property type="protein sequence ID" value="PNX61007.1"/>
    <property type="molecule type" value="Genomic_DNA"/>
</dbReference>
<accession>A0A2K3K3Y6</accession>
<organism evidence="1 2">
    <name type="scientific">Trifolium pratense</name>
    <name type="common">Red clover</name>
    <dbReference type="NCBI Taxonomy" id="57577"/>
    <lineage>
        <taxon>Eukaryota</taxon>
        <taxon>Viridiplantae</taxon>
        <taxon>Streptophyta</taxon>
        <taxon>Embryophyta</taxon>
        <taxon>Tracheophyta</taxon>
        <taxon>Spermatophyta</taxon>
        <taxon>Magnoliopsida</taxon>
        <taxon>eudicotyledons</taxon>
        <taxon>Gunneridae</taxon>
        <taxon>Pentapetalae</taxon>
        <taxon>rosids</taxon>
        <taxon>fabids</taxon>
        <taxon>Fabales</taxon>
        <taxon>Fabaceae</taxon>
        <taxon>Papilionoideae</taxon>
        <taxon>50 kb inversion clade</taxon>
        <taxon>NPAAA clade</taxon>
        <taxon>Hologalegina</taxon>
        <taxon>IRL clade</taxon>
        <taxon>Trifolieae</taxon>
        <taxon>Trifolium</taxon>
    </lineage>
</organism>
<feature type="non-terminal residue" evidence="1">
    <location>
        <position position="78"/>
    </location>
</feature>
<evidence type="ECO:0000313" key="1">
    <source>
        <dbReference type="EMBL" id="PNX61007.1"/>
    </source>
</evidence>
<protein>
    <submittedName>
        <fullName evidence="1">Putative CC-NBS-LRR resistance protein</fullName>
    </submittedName>
</protein>
<evidence type="ECO:0000313" key="2">
    <source>
        <dbReference type="Proteomes" id="UP000236291"/>
    </source>
</evidence>
<dbReference type="ExpressionAtlas" id="A0A2K3K3Y6">
    <property type="expression patterns" value="baseline"/>
</dbReference>
<dbReference type="AlphaFoldDB" id="A0A2K3K3Y6"/>
<comment type="caution">
    <text evidence="1">The sequence shown here is derived from an EMBL/GenBank/DDBJ whole genome shotgun (WGS) entry which is preliminary data.</text>
</comment>
<dbReference type="Proteomes" id="UP000236291">
    <property type="component" value="Unassembled WGS sequence"/>
</dbReference>
<proteinExistence type="predicted"/>
<reference evidence="1 2" key="2">
    <citation type="journal article" date="2017" name="Front. Plant Sci.">
        <title>Gene Classification and Mining of Molecular Markers Useful in Red Clover (Trifolium pratense) Breeding.</title>
        <authorList>
            <person name="Istvanek J."/>
            <person name="Dluhosova J."/>
            <person name="Dluhos P."/>
            <person name="Patkova L."/>
            <person name="Nedelnik J."/>
            <person name="Repkova J."/>
        </authorList>
    </citation>
    <scope>NUCLEOTIDE SEQUENCE [LARGE SCALE GENOMIC DNA]</scope>
    <source>
        <strain evidence="2">cv. Tatra</strain>
        <tissue evidence="1">Young leaves</tissue>
    </source>
</reference>
<sequence length="78" mass="8970">MLLETLKIRNCDELRHIIVDVGDHNTGGNNWVNVFPKLKKLSVKDCAQLEYIFGPGAETNDHHHHMVVELHFPELTQL</sequence>